<comment type="caution">
    <text evidence="2">The sequence shown here is derived from an EMBL/GenBank/DDBJ whole genome shotgun (WGS) entry which is preliminary data.</text>
</comment>
<organism evidence="2 3">
    <name type="scientific">Aporhodopirellula aestuarii</name>
    <dbReference type="NCBI Taxonomy" id="2950107"/>
    <lineage>
        <taxon>Bacteria</taxon>
        <taxon>Pseudomonadati</taxon>
        <taxon>Planctomycetota</taxon>
        <taxon>Planctomycetia</taxon>
        <taxon>Pirellulales</taxon>
        <taxon>Pirellulaceae</taxon>
        <taxon>Aporhodopirellula</taxon>
    </lineage>
</organism>
<proteinExistence type="predicted"/>
<evidence type="ECO:0000313" key="3">
    <source>
        <dbReference type="Proteomes" id="UP001202961"/>
    </source>
</evidence>
<accession>A0ABT0UAA0</accession>
<feature type="compositionally biased region" description="Polar residues" evidence="1">
    <location>
        <begin position="128"/>
        <end position="138"/>
    </location>
</feature>
<sequence length="214" mass="23519">MIDSRSLRSFVLVAGIVPASVLAGAFVRTDNVMAQFAGSANATPWSGRPGASEESDHPTPIKRAVQIVLREGTYVGPVRGRFVVHGQRWSFLAESQASPTEQGKTEWLEGGLAREILTEQDTLLARQRSTTDSETLQGLNARGPQSHRGGVTAPTFDSMIVIENLMLDRIVRAIKEDPEDDYWTITATVTEFQDENRLVLLTVTRARKNRGSVN</sequence>
<evidence type="ECO:0000313" key="2">
    <source>
        <dbReference type="EMBL" id="MCM2373882.1"/>
    </source>
</evidence>
<gene>
    <name evidence="2" type="ORF">NB063_24975</name>
</gene>
<protein>
    <submittedName>
        <fullName evidence="2">Uncharacterized protein</fullName>
    </submittedName>
</protein>
<reference evidence="2 3" key="1">
    <citation type="journal article" date="2022" name="Syst. Appl. Microbiol.">
        <title>Rhodopirellula aestuarii sp. nov., a novel member of the genus Rhodopirellula isolated from brackish sediments collected in the Tagus River estuary, Portugal.</title>
        <authorList>
            <person name="Vitorino I.R."/>
            <person name="Klimek D."/>
            <person name="Calusinska M."/>
            <person name="Lobo-da-Cunha A."/>
            <person name="Vasconcelos V."/>
            <person name="Lage O.M."/>
        </authorList>
    </citation>
    <scope>NUCLEOTIDE SEQUENCE [LARGE SCALE GENOMIC DNA]</scope>
    <source>
        <strain evidence="2 3">ICT_H3.1</strain>
    </source>
</reference>
<keyword evidence="3" id="KW-1185">Reference proteome</keyword>
<feature type="region of interest" description="Disordered" evidence="1">
    <location>
        <begin position="128"/>
        <end position="152"/>
    </location>
</feature>
<dbReference type="RefSeq" id="WP_250931760.1">
    <property type="nucleotide sequence ID" value="NZ_JAMQBK010000071.1"/>
</dbReference>
<dbReference type="Proteomes" id="UP001202961">
    <property type="component" value="Unassembled WGS sequence"/>
</dbReference>
<evidence type="ECO:0000256" key="1">
    <source>
        <dbReference type="SAM" id="MobiDB-lite"/>
    </source>
</evidence>
<name>A0ABT0UAA0_9BACT</name>
<dbReference type="EMBL" id="JAMQBK010000071">
    <property type="protein sequence ID" value="MCM2373882.1"/>
    <property type="molecule type" value="Genomic_DNA"/>
</dbReference>